<dbReference type="AlphaFoldDB" id="A0A922NX51"/>
<dbReference type="Proteomes" id="UP000052167">
    <property type="component" value="Unassembled WGS sequence"/>
</dbReference>
<protein>
    <submittedName>
        <fullName evidence="1">Uncharacterized protein</fullName>
    </submittedName>
</protein>
<keyword evidence="2" id="KW-1185">Reference proteome</keyword>
<dbReference type="EMBL" id="JOKJ01000019">
    <property type="protein sequence ID" value="KEQ05605.1"/>
    <property type="molecule type" value="Genomic_DNA"/>
</dbReference>
<reference evidence="1 2" key="1">
    <citation type="submission" date="2014-06" db="EMBL/GenBank/DDBJ databases">
        <title>Rhizobium pelagicum/R2-400B4.</title>
        <authorList>
            <person name="Kimes N.E."/>
            <person name="Lopez-Perez M."/>
        </authorList>
    </citation>
    <scope>NUCLEOTIDE SEQUENCE [LARGE SCALE GENOMIC DNA]</scope>
    <source>
        <strain evidence="1 2">R2-400B4</strain>
    </source>
</reference>
<sequence>MIGQSAAKHPYGMKVQRLVHCTYTQVSGNGEQSVFAKRGGLWYSVSYKQKEIRYVPLHVPNKKQNK</sequence>
<evidence type="ECO:0000313" key="1">
    <source>
        <dbReference type="EMBL" id="KEQ05605.1"/>
    </source>
</evidence>
<comment type="caution">
    <text evidence="1">The sequence shown here is derived from an EMBL/GenBank/DDBJ whole genome shotgun (WGS) entry which is preliminary data.</text>
</comment>
<proteinExistence type="predicted"/>
<organism evidence="1 2">
    <name type="scientific">Pseudorhizobium pelagicum</name>
    <dbReference type="NCBI Taxonomy" id="1509405"/>
    <lineage>
        <taxon>Bacteria</taxon>
        <taxon>Pseudomonadati</taxon>
        <taxon>Pseudomonadota</taxon>
        <taxon>Alphaproteobacteria</taxon>
        <taxon>Hyphomicrobiales</taxon>
        <taxon>Rhizobiaceae</taxon>
        <taxon>Rhizobium/Agrobacterium group</taxon>
        <taxon>Pseudorhizobium</taxon>
    </lineage>
</organism>
<gene>
    <name evidence="1" type="ORF">GV68_08735</name>
</gene>
<accession>A0A922NX51</accession>
<name>A0A922NX51_9HYPH</name>
<evidence type="ECO:0000313" key="2">
    <source>
        <dbReference type="Proteomes" id="UP000052167"/>
    </source>
</evidence>